<accession>V6LH74</accession>
<dbReference type="InterPro" id="IPR010920">
    <property type="entry name" value="LSM_dom_sf"/>
</dbReference>
<dbReference type="InterPro" id="IPR001163">
    <property type="entry name" value="Sm_dom_euk/arc"/>
</dbReference>
<evidence type="ECO:0000313" key="3">
    <source>
        <dbReference type="EMBL" id="EST43910.1"/>
    </source>
</evidence>
<feature type="transmembrane region" description="Helical" evidence="1">
    <location>
        <begin position="95"/>
        <end position="117"/>
    </location>
</feature>
<feature type="domain" description="Sm" evidence="2">
    <location>
        <begin position="3"/>
        <end position="70"/>
    </location>
</feature>
<keyword evidence="3" id="KW-0687">Ribonucleoprotein</keyword>
<dbReference type="PROSITE" id="PS52002">
    <property type="entry name" value="SM"/>
    <property type="match status" value="1"/>
</dbReference>
<proteinExistence type="predicted"/>
<protein>
    <submittedName>
        <fullName evidence="3">Small nuclear ribonucleoprotein</fullName>
    </submittedName>
</protein>
<evidence type="ECO:0000259" key="2">
    <source>
        <dbReference type="PROSITE" id="PS52002"/>
    </source>
</evidence>
<gene>
    <name evidence="3" type="ORF">SS50377_16210</name>
</gene>
<dbReference type="GO" id="GO:1990904">
    <property type="term" value="C:ribonucleoprotein complex"/>
    <property type="evidence" value="ECO:0007669"/>
    <property type="project" value="UniProtKB-KW"/>
</dbReference>
<keyword evidence="1" id="KW-0472">Membrane</keyword>
<dbReference type="InterPro" id="IPR047575">
    <property type="entry name" value="Sm"/>
</dbReference>
<evidence type="ECO:0000256" key="1">
    <source>
        <dbReference type="SAM" id="Phobius"/>
    </source>
</evidence>
<keyword evidence="1" id="KW-0812">Transmembrane</keyword>
<dbReference type="Gene3D" id="2.30.30.100">
    <property type="match status" value="1"/>
</dbReference>
<dbReference type="AlphaFoldDB" id="V6LH74"/>
<reference evidence="3" key="1">
    <citation type="journal article" date="2014" name="PLoS Genet.">
        <title>The Genome of Spironucleus salmonicida Highlights a Fish Pathogen Adapted to Fluctuating Environments.</title>
        <authorList>
            <person name="Xu F."/>
            <person name="Jerlstrom-Hultqvist J."/>
            <person name="Einarsson E."/>
            <person name="Astvaldsson A."/>
            <person name="Svard S.G."/>
            <person name="Andersson J.O."/>
        </authorList>
    </citation>
    <scope>NUCLEOTIDE SEQUENCE</scope>
</reference>
<dbReference type="EMBL" id="KI546130">
    <property type="protein sequence ID" value="EST43910.1"/>
    <property type="molecule type" value="Genomic_DNA"/>
</dbReference>
<organism evidence="3">
    <name type="scientific">Spironucleus salmonicida</name>
    <dbReference type="NCBI Taxonomy" id="348837"/>
    <lineage>
        <taxon>Eukaryota</taxon>
        <taxon>Metamonada</taxon>
        <taxon>Diplomonadida</taxon>
        <taxon>Hexamitidae</taxon>
        <taxon>Hexamitinae</taxon>
        <taxon>Spironucleus</taxon>
    </lineage>
</organism>
<dbReference type="Pfam" id="PF01423">
    <property type="entry name" value="LSM"/>
    <property type="match status" value="1"/>
</dbReference>
<dbReference type="GO" id="GO:0003723">
    <property type="term" value="F:RNA binding"/>
    <property type="evidence" value="ECO:0007669"/>
    <property type="project" value="InterPro"/>
</dbReference>
<keyword evidence="1" id="KW-1133">Transmembrane helix</keyword>
<dbReference type="SUPFAM" id="SSF50182">
    <property type="entry name" value="Sm-like ribonucleoproteins"/>
    <property type="match status" value="1"/>
</dbReference>
<name>V6LH74_9EUKA</name>
<dbReference type="SMART" id="SM00651">
    <property type="entry name" value="Sm"/>
    <property type="match status" value="1"/>
</dbReference>
<sequence>MPFTILEQSLSKQTEICVYLRNNSQIKGIIKAFDKHFNLVFLECQVDNKKISNFFQRGDNVVMIQSICSSLYFNCQLDYSIVQIIQNLIHILLKLLQFLHSAFLRFFIFWSCNYFLFI</sequence>